<feature type="non-terminal residue" evidence="6">
    <location>
        <position position="1"/>
    </location>
</feature>
<evidence type="ECO:0000256" key="5">
    <source>
        <dbReference type="ARBA" id="ARBA00023242"/>
    </source>
</evidence>
<gene>
    <name evidence="6" type="ORF">G0U57_008901</name>
</gene>
<evidence type="ECO:0000256" key="2">
    <source>
        <dbReference type="ARBA" id="ARBA00022723"/>
    </source>
</evidence>
<dbReference type="AlphaFoldDB" id="A0A8T1SGY3"/>
<keyword evidence="2" id="KW-0479">Metal-binding</keyword>
<sequence length="103" mass="11718">CIHDNASNVVLANTPRYVTWESANCFAHSLQLAINDEFSSSSVDRAVAVASRLVAYFHHSTVAANALKRKQTQLQVMQQCLIQLCKTRWNSVSDMFERFNEQR</sequence>
<dbReference type="PANTHER" id="PTHR46481">
    <property type="entry name" value="ZINC FINGER BED DOMAIN-CONTAINING PROTEIN 4"/>
    <property type="match status" value="1"/>
</dbReference>
<reference evidence="6 7" key="1">
    <citation type="journal article" date="2020" name="G3 (Bethesda)">
        <title>Draft Genome of the Common Snapping Turtle, Chelydra serpentina, a Model for Phenotypic Plasticity in Reptiles.</title>
        <authorList>
            <person name="Das D."/>
            <person name="Singh S.K."/>
            <person name="Bierstedt J."/>
            <person name="Erickson A."/>
            <person name="Galli G.L.J."/>
            <person name="Crossley D.A. 2nd"/>
            <person name="Rhen T."/>
        </authorList>
    </citation>
    <scope>NUCLEOTIDE SEQUENCE [LARGE SCALE GENOMIC DNA]</scope>
    <source>
        <strain evidence="6">KW</strain>
    </source>
</reference>
<dbReference type="OrthoDB" id="1607513at2759"/>
<comment type="subcellular location">
    <subcellularLocation>
        <location evidence="1">Nucleus</location>
    </subcellularLocation>
</comment>
<dbReference type="SUPFAM" id="SSF53098">
    <property type="entry name" value="Ribonuclease H-like"/>
    <property type="match status" value="1"/>
</dbReference>
<comment type="caution">
    <text evidence="6">The sequence shown here is derived from an EMBL/GenBank/DDBJ whole genome shotgun (WGS) entry which is preliminary data.</text>
</comment>
<dbReference type="InterPro" id="IPR012337">
    <property type="entry name" value="RNaseH-like_sf"/>
</dbReference>
<keyword evidence="7" id="KW-1185">Reference proteome</keyword>
<evidence type="ECO:0000313" key="6">
    <source>
        <dbReference type="EMBL" id="KAG6928000.1"/>
    </source>
</evidence>
<dbReference type="GO" id="GO:0005634">
    <property type="term" value="C:nucleus"/>
    <property type="evidence" value="ECO:0007669"/>
    <property type="project" value="UniProtKB-SubCell"/>
</dbReference>
<proteinExistence type="predicted"/>
<dbReference type="Proteomes" id="UP000765507">
    <property type="component" value="Unassembled WGS sequence"/>
</dbReference>
<keyword evidence="5" id="KW-0539">Nucleus</keyword>
<accession>A0A8T1SGY3</accession>
<name>A0A8T1SGY3_CHESE</name>
<evidence type="ECO:0000256" key="1">
    <source>
        <dbReference type="ARBA" id="ARBA00004123"/>
    </source>
</evidence>
<dbReference type="GO" id="GO:0008270">
    <property type="term" value="F:zinc ion binding"/>
    <property type="evidence" value="ECO:0007669"/>
    <property type="project" value="UniProtKB-KW"/>
</dbReference>
<keyword evidence="3" id="KW-0863">Zinc-finger</keyword>
<organism evidence="6 7">
    <name type="scientific">Chelydra serpentina</name>
    <name type="common">Snapping turtle</name>
    <name type="synonym">Testudo serpentina</name>
    <dbReference type="NCBI Taxonomy" id="8475"/>
    <lineage>
        <taxon>Eukaryota</taxon>
        <taxon>Metazoa</taxon>
        <taxon>Chordata</taxon>
        <taxon>Craniata</taxon>
        <taxon>Vertebrata</taxon>
        <taxon>Euteleostomi</taxon>
        <taxon>Archelosauria</taxon>
        <taxon>Testudinata</taxon>
        <taxon>Testudines</taxon>
        <taxon>Cryptodira</taxon>
        <taxon>Durocryptodira</taxon>
        <taxon>Americhelydia</taxon>
        <taxon>Chelydroidea</taxon>
        <taxon>Chelydridae</taxon>
        <taxon>Chelydra</taxon>
    </lineage>
</organism>
<dbReference type="PANTHER" id="PTHR46481:SF10">
    <property type="entry name" value="ZINC FINGER BED DOMAIN-CONTAINING PROTEIN 39"/>
    <property type="match status" value="1"/>
</dbReference>
<dbReference type="EMBL" id="JAHGAV010000232">
    <property type="protein sequence ID" value="KAG6928000.1"/>
    <property type="molecule type" value="Genomic_DNA"/>
</dbReference>
<protein>
    <submittedName>
        <fullName evidence="6">Uncharacterized protein</fullName>
    </submittedName>
</protein>
<evidence type="ECO:0000256" key="3">
    <source>
        <dbReference type="ARBA" id="ARBA00022771"/>
    </source>
</evidence>
<evidence type="ECO:0000256" key="4">
    <source>
        <dbReference type="ARBA" id="ARBA00022833"/>
    </source>
</evidence>
<keyword evidence="4" id="KW-0862">Zinc</keyword>
<evidence type="ECO:0000313" key="7">
    <source>
        <dbReference type="Proteomes" id="UP000765507"/>
    </source>
</evidence>
<dbReference type="InterPro" id="IPR052035">
    <property type="entry name" value="ZnF_BED_domain_contain"/>
</dbReference>